<dbReference type="InterPro" id="IPR050659">
    <property type="entry name" value="Peptidase_M24B"/>
</dbReference>
<dbReference type="RefSeq" id="WP_133211174.1">
    <property type="nucleotide sequence ID" value="NZ_SMSE01000002.1"/>
</dbReference>
<sequence length="398" mass="43660">MSTADNVAYLTGYQSVMDGWHLPEPISAVFLPTSPELPMTLFLPEASLIGLVVAEREGQGVAFDRLRTFDLLNFCVTARSEDVHLELAADLQAELARLAKAVDGACAPNIVAAAADCLKHLGVTDETVLFDDMRMAQAAQQACGQRCSDGLDTMFAARAIKTDEEIALFRESGVKADRVMAFTVSQLGRGRSWADVEKAVAHFMIDEDIDPLPTSPMLFGGSYDAIFKPDLFRTRFDTPFSGGEIAILETQGRYRNFWIDINRTAHIGEATAAYREQHAIVQRCFEEVVSRLRPGANSAEICEPVRCGLARELDAPEKLLMIVHSIGRVPLESPVAFPSTGLHAATEGFEIEPNMVLSFDALYFGSRLGPSHMENVFVIGEDATESIYSYPLELIETD</sequence>
<feature type="domain" description="Peptidase M24" evidence="1">
    <location>
        <begin position="168"/>
        <end position="377"/>
    </location>
</feature>
<dbReference type="OrthoDB" id="9761809at2"/>
<evidence type="ECO:0000313" key="3">
    <source>
        <dbReference type="Proteomes" id="UP000295554"/>
    </source>
</evidence>
<dbReference type="Gene3D" id="3.90.230.10">
    <property type="entry name" value="Creatinase/methionine aminopeptidase superfamily"/>
    <property type="match status" value="1"/>
</dbReference>
<dbReference type="Proteomes" id="UP000295554">
    <property type="component" value="Unassembled WGS sequence"/>
</dbReference>
<dbReference type="CDD" id="cd01066">
    <property type="entry name" value="APP_MetAP"/>
    <property type="match status" value="1"/>
</dbReference>
<name>A0A4R5LRA7_9GAMM</name>
<keyword evidence="3" id="KW-1185">Reference proteome</keyword>
<comment type="caution">
    <text evidence="2">The sequence shown here is derived from an EMBL/GenBank/DDBJ whole genome shotgun (WGS) entry which is preliminary data.</text>
</comment>
<protein>
    <submittedName>
        <fullName evidence="2">M24 family metallopeptidase</fullName>
    </submittedName>
</protein>
<dbReference type="SUPFAM" id="SSF55920">
    <property type="entry name" value="Creatinase/aminopeptidase"/>
    <property type="match status" value="1"/>
</dbReference>
<dbReference type="InterPro" id="IPR000994">
    <property type="entry name" value="Pept_M24"/>
</dbReference>
<dbReference type="PANTHER" id="PTHR46112:SF2">
    <property type="entry name" value="XAA-PRO AMINOPEPTIDASE P-RELATED"/>
    <property type="match status" value="1"/>
</dbReference>
<dbReference type="InterPro" id="IPR036005">
    <property type="entry name" value="Creatinase/aminopeptidase-like"/>
</dbReference>
<dbReference type="AlphaFoldDB" id="A0A4R5LRA7"/>
<dbReference type="Pfam" id="PF00557">
    <property type="entry name" value="Peptidase_M24"/>
    <property type="match status" value="1"/>
</dbReference>
<proteinExistence type="predicted"/>
<accession>A0A4R5LRA7</accession>
<evidence type="ECO:0000313" key="2">
    <source>
        <dbReference type="EMBL" id="TDG13316.1"/>
    </source>
</evidence>
<reference evidence="2 3" key="1">
    <citation type="submission" date="2019-03" db="EMBL/GenBank/DDBJ databases">
        <title>Seongchinamella monodicae gen. nov., sp. nov., a novel member of the Gammaproteobacteria isolated from a tidal mudflat of beach.</title>
        <authorList>
            <person name="Yang H.G."/>
            <person name="Kang J.W."/>
            <person name="Lee S.D."/>
        </authorList>
    </citation>
    <scope>NUCLEOTIDE SEQUENCE [LARGE SCALE GENOMIC DNA]</scope>
    <source>
        <strain evidence="2 3">GH4-78</strain>
    </source>
</reference>
<dbReference type="EMBL" id="SMSE01000002">
    <property type="protein sequence ID" value="TDG13316.1"/>
    <property type="molecule type" value="Genomic_DNA"/>
</dbReference>
<dbReference type="PANTHER" id="PTHR46112">
    <property type="entry name" value="AMINOPEPTIDASE"/>
    <property type="match status" value="1"/>
</dbReference>
<organism evidence="2 3">
    <name type="scientific">Seongchinamella unica</name>
    <dbReference type="NCBI Taxonomy" id="2547392"/>
    <lineage>
        <taxon>Bacteria</taxon>
        <taxon>Pseudomonadati</taxon>
        <taxon>Pseudomonadota</taxon>
        <taxon>Gammaproteobacteria</taxon>
        <taxon>Cellvibrionales</taxon>
        <taxon>Halieaceae</taxon>
        <taxon>Seongchinamella</taxon>
    </lineage>
</organism>
<gene>
    <name evidence="2" type="ORF">E2F43_07155</name>
</gene>
<evidence type="ECO:0000259" key="1">
    <source>
        <dbReference type="Pfam" id="PF00557"/>
    </source>
</evidence>